<evidence type="ECO:0000313" key="2">
    <source>
        <dbReference type="Proteomes" id="UP000000517"/>
    </source>
</evidence>
<dbReference type="HOGENOM" id="CLU_1439143_0_0_0"/>
<dbReference type="AlphaFoldDB" id="D9S443"/>
<protein>
    <submittedName>
        <fullName evidence="1">Uncharacterized protein</fullName>
    </submittedName>
</protein>
<dbReference type="EMBL" id="CP002158">
    <property type="protein sequence ID" value="ADL25246.1"/>
    <property type="molecule type" value="Genomic_DNA"/>
</dbReference>
<evidence type="ECO:0000313" key="1">
    <source>
        <dbReference type="EMBL" id="ADL25246.1"/>
    </source>
</evidence>
<reference evidence="2" key="1">
    <citation type="submission" date="2010-08" db="EMBL/GenBank/DDBJ databases">
        <title>Complete sequence of Fibrobacter succinogenes subsp. succinogenes S85.</title>
        <authorList>
            <person name="Durkin A.S."/>
            <person name="Nelson K.E."/>
            <person name="Morrison M."/>
            <person name="Forsberg C.W."/>
            <person name="Wilson D.B."/>
            <person name="Russell J.B."/>
            <person name="Cann I.K.O."/>
            <person name="Mackie R.I."/>
            <person name="White B.A."/>
        </authorList>
    </citation>
    <scope>NUCLEOTIDE SEQUENCE [LARGE SCALE GENOMIC DNA]</scope>
    <source>
        <strain evidence="2">ATCC 19169 / S85</strain>
    </source>
</reference>
<gene>
    <name evidence="1" type="ordered locus">FSU_2275</name>
</gene>
<dbReference type="STRING" id="59374.FSU_2275"/>
<name>D9S443_FIBSS</name>
<dbReference type="Proteomes" id="UP000000517">
    <property type="component" value="Chromosome"/>
</dbReference>
<organism evidence="1 2">
    <name type="scientific">Fibrobacter succinogenes (strain ATCC 19169 / S85)</name>
    <dbReference type="NCBI Taxonomy" id="59374"/>
    <lineage>
        <taxon>Bacteria</taxon>
        <taxon>Pseudomonadati</taxon>
        <taxon>Fibrobacterota</taxon>
        <taxon>Fibrobacteria</taxon>
        <taxon>Fibrobacterales</taxon>
        <taxon>Fibrobacteraceae</taxon>
        <taxon>Fibrobacter</taxon>
    </lineage>
</organism>
<proteinExistence type="predicted"/>
<accession>D9S443</accession>
<dbReference type="KEGG" id="fsc:FSU_2275"/>
<sequence length="188" mass="22401">MATSGPPFLYYDTICHSFLLYYSCEKSEREPMKVTHEEWTARLEAAGLTVTHNGNVVNPRDGYTIGFVSFKQWSFKEPYIYEITELECSDIHYQYTDLGTGFANQMVNDANQYHVRRVAKDDVDGFIKVCKEFIEWVNATYPREKVLEKQKRDDERREESFKRLHEWNKKMKDRRDKWQKDLSDPSTK</sequence>